<evidence type="ECO:0000256" key="2">
    <source>
        <dbReference type="ARBA" id="ARBA00022741"/>
    </source>
</evidence>
<dbReference type="HAMAP" id="MF_02207">
    <property type="entry name" value="MreB"/>
    <property type="match status" value="1"/>
</dbReference>
<dbReference type="NCBIfam" id="TIGR00904">
    <property type="entry name" value="mreB"/>
    <property type="match status" value="1"/>
</dbReference>
<comment type="caution">
    <text evidence="7">The sequence shown here is derived from an EMBL/GenBank/DDBJ whole genome shotgun (WGS) entry which is preliminary data.</text>
</comment>
<keyword evidence="3 6" id="KW-0067">ATP-binding</keyword>
<dbReference type="CDD" id="cd10225">
    <property type="entry name" value="ASKHA_NBD_MreB-like"/>
    <property type="match status" value="1"/>
</dbReference>
<dbReference type="Proteomes" id="UP000228809">
    <property type="component" value="Unassembled WGS sequence"/>
</dbReference>
<evidence type="ECO:0000256" key="4">
    <source>
        <dbReference type="ARBA" id="ARBA00022960"/>
    </source>
</evidence>
<dbReference type="GO" id="GO:0005737">
    <property type="term" value="C:cytoplasm"/>
    <property type="evidence" value="ECO:0007669"/>
    <property type="project" value="UniProtKB-SubCell"/>
</dbReference>
<evidence type="ECO:0000313" key="8">
    <source>
        <dbReference type="Proteomes" id="UP000228809"/>
    </source>
</evidence>
<dbReference type="InterPro" id="IPR043129">
    <property type="entry name" value="ATPase_NBD"/>
</dbReference>
<feature type="binding site" evidence="6">
    <location>
        <begin position="29"/>
        <end position="31"/>
    </location>
    <ligand>
        <name>ATP</name>
        <dbReference type="ChEBI" id="CHEBI:30616"/>
    </ligand>
</feature>
<dbReference type="SUPFAM" id="SSF53067">
    <property type="entry name" value="Actin-like ATPase domain"/>
    <property type="match status" value="2"/>
</dbReference>
<evidence type="ECO:0000256" key="3">
    <source>
        <dbReference type="ARBA" id="ARBA00022840"/>
    </source>
</evidence>
<dbReference type="InterPro" id="IPR056546">
    <property type="entry name" value="MreB_MamK-like"/>
</dbReference>
<dbReference type="GO" id="GO:0005524">
    <property type="term" value="F:ATP binding"/>
    <property type="evidence" value="ECO:0007669"/>
    <property type="project" value="UniProtKB-KW"/>
</dbReference>
<dbReference type="Gene3D" id="3.30.420.40">
    <property type="match status" value="3"/>
</dbReference>
<reference evidence="8" key="1">
    <citation type="submission" date="2017-09" db="EMBL/GenBank/DDBJ databases">
        <title>Depth-based differentiation of microbial function through sediment-hosted aquifers and enrichment of novel symbionts in the deep terrestrial subsurface.</title>
        <authorList>
            <person name="Probst A.J."/>
            <person name="Ladd B."/>
            <person name="Jarett J.K."/>
            <person name="Geller-Mcgrath D.E."/>
            <person name="Sieber C.M.K."/>
            <person name="Emerson J.B."/>
            <person name="Anantharaman K."/>
            <person name="Thomas B.C."/>
            <person name="Malmstrom R."/>
            <person name="Stieglmeier M."/>
            <person name="Klingl A."/>
            <person name="Woyke T."/>
            <person name="Ryan C.M."/>
            <person name="Banfield J.F."/>
        </authorList>
    </citation>
    <scope>NUCLEOTIDE SEQUENCE [LARGE SCALE GENOMIC DNA]</scope>
</reference>
<feature type="binding site" evidence="6">
    <location>
        <begin position="302"/>
        <end position="305"/>
    </location>
    <ligand>
        <name>ATP</name>
        <dbReference type="ChEBI" id="CHEBI:30616"/>
    </ligand>
</feature>
<accession>A0A2M6WEB4</accession>
<comment type="similarity">
    <text evidence="5 6">Belongs to the FtsA/MreB family.</text>
</comment>
<dbReference type="PRINTS" id="PR01652">
    <property type="entry name" value="SHAPEPROTEIN"/>
</dbReference>
<dbReference type="Pfam" id="PF06723">
    <property type="entry name" value="MreB_Mbl"/>
    <property type="match status" value="1"/>
</dbReference>
<comment type="subcellular location">
    <subcellularLocation>
        <location evidence="6">Cytoplasm</location>
    </subcellularLocation>
    <text evidence="6">Membrane-associated.</text>
</comment>
<evidence type="ECO:0000256" key="6">
    <source>
        <dbReference type="HAMAP-Rule" id="MF_02207"/>
    </source>
</evidence>
<evidence type="ECO:0000313" key="7">
    <source>
        <dbReference type="EMBL" id="PIT91084.1"/>
    </source>
</evidence>
<proteinExistence type="inferred from homology"/>
<sequence length="360" mass="38696">MDRIRDVCKKYLERFYALFSDDIGIDLGTANTLVYVRGRGIVINEPSIVAVNEKTGRVVAVGKQAKEMMGRTPSHIKAVQPLIDGVISDFEVTEEMLAYLIGKAQGDKRSFLGPRVVVGVPSGITNVEIRAVRDAAHNAGAREVHILEEPMAAAIGMKLPVNEPIGSMVIDIGGGTSDIAVISLGGIVRSKNVRIAGDALNSDIMSYIRTEFKILIGEKTAEHLKIVAGSIVAGDTPLEATVRGRDLVTGLPREVVITDSDIREAISHSVDTLIDAVREVLETTPPEVLSDIMQRGIYLAGGGALIKGLPEVLTEVLHMPVYVSNDPLTTVVRGCGIVLEKIDQYEEALLSHEADLSPTF</sequence>
<feature type="binding site" evidence="6">
    <location>
        <begin position="222"/>
        <end position="225"/>
    </location>
    <ligand>
        <name>ATP</name>
        <dbReference type="ChEBI" id="CHEBI:30616"/>
    </ligand>
</feature>
<dbReference type="PANTHER" id="PTHR42749:SF1">
    <property type="entry name" value="CELL SHAPE-DETERMINING PROTEIN MREB"/>
    <property type="match status" value="1"/>
</dbReference>
<feature type="binding site" evidence="6">
    <location>
        <begin position="174"/>
        <end position="176"/>
    </location>
    <ligand>
        <name>ATP</name>
        <dbReference type="ChEBI" id="CHEBI:30616"/>
    </ligand>
</feature>
<dbReference type="PANTHER" id="PTHR42749">
    <property type="entry name" value="CELL SHAPE-DETERMINING PROTEIN MREB"/>
    <property type="match status" value="1"/>
</dbReference>
<dbReference type="AlphaFoldDB" id="A0A2M6WEB4"/>
<dbReference type="GO" id="GO:0008360">
    <property type="term" value="P:regulation of cell shape"/>
    <property type="evidence" value="ECO:0007669"/>
    <property type="project" value="UniProtKB-UniRule"/>
</dbReference>
<dbReference type="InterPro" id="IPR004753">
    <property type="entry name" value="MreB"/>
</dbReference>
<comment type="subunit">
    <text evidence="6">Forms polymers.</text>
</comment>
<gene>
    <name evidence="6" type="primary">mreB</name>
    <name evidence="7" type="ORF">COU17_02230</name>
</gene>
<organism evidence="7 8">
    <name type="scientific">Candidatus Kaiserbacteria bacterium CG10_big_fil_rev_8_21_14_0_10_49_17</name>
    <dbReference type="NCBI Taxonomy" id="1974609"/>
    <lineage>
        <taxon>Bacteria</taxon>
        <taxon>Candidatus Kaiseribacteriota</taxon>
    </lineage>
</organism>
<dbReference type="NCBIfam" id="NF010539">
    <property type="entry name" value="PRK13927.1"/>
    <property type="match status" value="1"/>
</dbReference>
<keyword evidence="2 6" id="KW-0547">Nucleotide-binding</keyword>
<name>A0A2M6WEB4_9BACT</name>
<evidence type="ECO:0000256" key="5">
    <source>
        <dbReference type="ARBA" id="ARBA00023458"/>
    </source>
</evidence>
<dbReference type="EMBL" id="PFBJ01000011">
    <property type="protein sequence ID" value="PIT91084.1"/>
    <property type="molecule type" value="Genomic_DNA"/>
</dbReference>
<protein>
    <recommendedName>
        <fullName evidence="6">Cell shape-determining protein MreB</fullName>
    </recommendedName>
</protein>
<comment type="function">
    <text evidence="6">Forms membrane-associated dynamic filaments that are essential for cell shape determination. Acts by regulating cell wall synthesis and cell elongation, and thus cell shape. A feedback loop between cell geometry and MreB localization may maintain elongated cell shape by targeting cell wall growth to regions of negative cell wall curvature.</text>
</comment>
<dbReference type="GO" id="GO:0000902">
    <property type="term" value="P:cell morphogenesis"/>
    <property type="evidence" value="ECO:0007669"/>
    <property type="project" value="InterPro"/>
</dbReference>
<evidence type="ECO:0000256" key="1">
    <source>
        <dbReference type="ARBA" id="ARBA00022490"/>
    </source>
</evidence>
<keyword evidence="4 6" id="KW-0133">Cell shape</keyword>
<keyword evidence="1 6" id="KW-0963">Cytoplasm</keyword>